<keyword evidence="6" id="KW-1185">Reference proteome</keyword>
<dbReference type="SUPFAM" id="SSF52833">
    <property type="entry name" value="Thioredoxin-like"/>
    <property type="match status" value="1"/>
</dbReference>
<dbReference type="InterPro" id="IPR006660">
    <property type="entry name" value="Arsenate_reductase-like"/>
</dbReference>
<protein>
    <recommendedName>
        <fullName evidence="4">Arsenate reductase</fullName>
        <ecNumber evidence="4">1.20.4.1</ecNumber>
    </recommendedName>
</protein>
<dbReference type="Gene3D" id="3.40.30.10">
    <property type="entry name" value="Glutaredoxin"/>
    <property type="match status" value="1"/>
</dbReference>
<comment type="catalytic activity">
    <reaction evidence="4">
        <text>[glutaredoxin]-dithiol + arsenate + glutathione + H(+) = glutathionyl-S-S-[glutaredoxin] + arsenite + H2O</text>
        <dbReference type="Rhea" id="RHEA:22016"/>
        <dbReference type="Rhea" id="RHEA-COMP:10729"/>
        <dbReference type="Rhea" id="RHEA-COMP:17668"/>
        <dbReference type="ChEBI" id="CHEBI:15377"/>
        <dbReference type="ChEBI" id="CHEBI:15378"/>
        <dbReference type="ChEBI" id="CHEBI:29242"/>
        <dbReference type="ChEBI" id="CHEBI:29950"/>
        <dbReference type="ChEBI" id="CHEBI:48597"/>
        <dbReference type="ChEBI" id="CHEBI:57925"/>
        <dbReference type="ChEBI" id="CHEBI:146199"/>
        <dbReference type="EC" id="1.20.4.1"/>
    </reaction>
</comment>
<reference evidence="6" key="1">
    <citation type="submission" date="2023-05" db="EMBL/GenBank/DDBJ databases">
        <title>Sedimentitalea sp. nov. JM2-8.</title>
        <authorList>
            <person name="Huang J."/>
        </authorList>
    </citation>
    <scope>NUCLEOTIDE SEQUENCE [LARGE SCALE GENOMIC DNA]</scope>
    <source>
        <strain evidence="6">KHS03</strain>
    </source>
</reference>
<evidence type="ECO:0000313" key="5">
    <source>
        <dbReference type="EMBL" id="MDU9003971.1"/>
    </source>
</evidence>
<comment type="similarity">
    <text evidence="1 3 4">Belongs to the ArsC family.</text>
</comment>
<organism evidence="5 6">
    <name type="scientific">Sedimentitalea todarodis</name>
    <dbReference type="NCBI Taxonomy" id="1631240"/>
    <lineage>
        <taxon>Bacteria</taxon>
        <taxon>Pseudomonadati</taxon>
        <taxon>Pseudomonadota</taxon>
        <taxon>Alphaproteobacteria</taxon>
        <taxon>Rhodobacterales</taxon>
        <taxon>Paracoccaceae</taxon>
        <taxon>Sedimentitalea</taxon>
    </lineage>
</organism>
<accession>A0ABU3VCS2</accession>
<dbReference type="NCBIfam" id="TIGR00014">
    <property type="entry name" value="arsC"/>
    <property type="match status" value="1"/>
</dbReference>
<keyword evidence="2 4" id="KW-0560">Oxidoreductase</keyword>
<comment type="caution">
    <text evidence="5">The sequence shown here is derived from an EMBL/GenBank/DDBJ whole genome shotgun (WGS) entry which is preliminary data.</text>
</comment>
<gene>
    <name evidence="5" type="primary">arsC</name>
    <name evidence="5" type="ORF">QO231_08900</name>
</gene>
<dbReference type="PANTHER" id="PTHR30041">
    <property type="entry name" value="ARSENATE REDUCTASE"/>
    <property type="match status" value="1"/>
</dbReference>
<evidence type="ECO:0000256" key="2">
    <source>
        <dbReference type="ARBA" id="ARBA00023002"/>
    </source>
</evidence>
<dbReference type="InterPro" id="IPR036249">
    <property type="entry name" value="Thioredoxin-like_sf"/>
</dbReference>
<dbReference type="PROSITE" id="PS51353">
    <property type="entry name" value="ARSC"/>
    <property type="match status" value="1"/>
</dbReference>
<dbReference type="Pfam" id="PF03960">
    <property type="entry name" value="ArsC"/>
    <property type="match status" value="1"/>
</dbReference>
<evidence type="ECO:0000256" key="4">
    <source>
        <dbReference type="RuleBase" id="RU362029"/>
    </source>
</evidence>
<dbReference type="PANTHER" id="PTHR30041:SF4">
    <property type="entry name" value="ARSENATE REDUCTASE"/>
    <property type="match status" value="1"/>
</dbReference>
<dbReference type="EMBL" id="JASMWN010000005">
    <property type="protein sequence ID" value="MDU9003971.1"/>
    <property type="molecule type" value="Genomic_DNA"/>
</dbReference>
<sequence length="114" mass="12828">MIELWHNPRCSKSRQAVALLTESEAAFHERRYLDDAPTLDELKQARAALGEPPLIEMMRPGEKLFRELGLNKTDGDDVLLQAMAEHPILIERPLAIAGPRAVIGRPPERVLELL</sequence>
<dbReference type="RefSeq" id="WP_316775257.1">
    <property type="nucleotide sequence ID" value="NZ_JASMWN010000005.1"/>
</dbReference>
<proteinExistence type="inferred from homology"/>
<dbReference type="Proteomes" id="UP001255416">
    <property type="component" value="Unassembled WGS sequence"/>
</dbReference>
<dbReference type="InterPro" id="IPR006659">
    <property type="entry name" value="Arsenate_reductase"/>
</dbReference>
<dbReference type="GO" id="GO:0008794">
    <property type="term" value="F:arsenate reductase (glutaredoxin) activity"/>
    <property type="evidence" value="ECO:0007669"/>
    <property type="project" value="UniProtKB-EC"/>
</dbReference>
<name>A0ABU3VCS2_9RHOB</name>
<evidence type="ECO:0000256" key="1">
    <source>
        <dbReference type="ARBA" id="ARBA00007198"/>
    </source>
</evidence>
<dbReference type="EC" id="1.20.4.1" evidence="4"/>
<evidence type="ECO:0000256" key="3">
    <source>
        <dbReference type="PROSITE-ProRule" id="PRU01282"/>
    </source>
</evidence>
<evidence type="ECO:0000313" key="6">
    <source>
        <dbReference type="Proteomes" id="UP001255416"/>
    </source>
</evidence>
<dbReference type="CDD" id="cd03034">
    <property type="entry name" value="ArsC_ArsC"/>
    <property type="match status" value="1"/>
</dbReference>